<reference evidence="3 4" key="1">
    <citation type="submission" date="2023-01" db="EMBL/GenBank/DDBJ databases">
        <title>Genome sequence resource and annotation of Enterobacter ludwigii, an economically important pathogen of seedling wilt with strawberry.</title>
        <authorList>
            <person name="Xie Y."/>
        </authorList>
    </citation>
    <scope>NUCLEOTIDE SEQUENCE [LARGE SCALE GENOMIC DNA]</scope>
    <source>
        <strain evidence="3 4">CM-TZ4</strain>
    </source>
</reference>
<evidence type="ECO:0000256" key="1">
    <source>
        <dbReference type="ARBA" id="ARBA00001933"/>
    </source>
</evidence>
<feature type="domain" description="Orn/DAP/Arg decarboxylase 2 C-terminal" evidence="2">
    <location>
        <begin position="1"/>
        <end position="59"/>
    </location>
</feature>
<proteinExistence type="predicted"/>
<dbReference type="InterPro" id="IPR022643">
    <property type="entry name" value="De-COase2_C"/>
</dbReference>
<dbReference type="InterPro" id="IPR009006">
    <property type="entry name" value="Ala_racemase/Decarboxylase_C"/>
</dbReference>
<evidence type="ECO:0000259" key="2">
    <source>
        <dbReference type="Pfam" id="PF00278"/>
    </source>
</evidence>
<dbReference type="EMBL" id="CP116347">
    <property type="protein sequence ID" value="WCE14647.1"/>
    <property type="molecule type" value="Genomic_DNA"/>
</dbReference>
<evidence type="ECO:0000313" key="4">
    <source>
        <dbReference type="Proteomes" id="UP001210538"/>
    </source>
</evidence>
<dbReference type="Gene3D" id="2.40.37.10">
    <property type="entry name" value="Lyase, Ornithine Decarboxylase, Chain A, domain 1"/>
    <property type="match status" value="1"/>
</dbReference>
<evidence type="ECO:0000313" key="3">
    <source>
        <dbReference type="EMBL" id="WCE14647.1"/>
    </source>
</evidence>
<dbReference type="GO" id="GO:0003824">
    <property type="term" value="F:catalytic activity"/>
    <property type="evidence" value="ECO:0007669"/>
    <property type="project" value="InterPro"/>
</dbReference>
<dbReference type="Pfam" id="PF00278">
    <property type="entry name" value="Orn_DAP_Arg_deC"/>
    <property type="match status" value="1"/>
</dbReference>
<dbReference type="RefSeq" id="WP_085396611.1">
    <property type="nucleotide sequence ID" value="NZ_CP116347.1"/>
</dbReference>
<dbReference type="AlphaFoldDB" id="A0AAX3LEE0"/>
<keyword evidence="4" id="KW-1185">Reference proteome</keyword>
<accession>A0AAX3LEE0</accession>
<sequence>MEVLDVKKNLGEWFAIGHGGTHHFRTPAAQGHNHPFSVLRRTQHTPRITDEKVTLVGQLPELPQGYG</sequence>
<gene>
    <name evidence="3" type="ORF">PHA72_07195</name>
</gene>
<dbReference type="SUPFAM" id="SSF50621">
    <property type="entry name" value="Alanine racemase C-terminal domain-like"/>
    <property type="match status" value="1"/>
</dbReference>
<organism evidence="3 4">
    <name type="scientific">Enterobacter ludwigii</name>
    <dbReference type="NCBI Taxonomy" id="299767"/>
    <lineage>
        <taxon>Bacteria</taxon>
        <taxon>Pseudomonadati</taxon>
        <taxon>Pseudomonadota</taxon>
        <taxon>Gammaproteobacteria</taxon>
        <taxon>Enterobacterales</taxon>
        <taxon>Enterobacteriaceae</taxon>
        <taxon>Enterobacter</taxon>
        <taxon>Enterobacter cloacae complex</taxon>
    </lineage>
</organism>
<name>A0AAX3LEE0_9ENTR</name>
<comment type="cofactor">
    <cofactor evidence="1">
        <name>pyridoxal 5'-phosphate</name>
        <dbReference type="ChEBI" id="CHEBI:597326"/>
    </cofactor>
</comment>
<dbReference type="Proteomes" id="UP001210538">
    <property type="component" value="Chromosome"/>
</dbReference>
<protein>
    <recommendedName>
        <fullName evidence="2">Orn/DAP/Arg decarboxylase 2 C-terminal domain-containing protein</fullName>
    </recommendedName>
</protein>